<reference evidence="2" key="1">
    <citation type="journal article" date="2023" name="Plants (Basel)">
        <title>Genomic Analysis of Leptolyngbya boryana CZ1 Reveals Efficient Carbon Fixation Modules.</title>
        <authorList>
            <person name="Bai X."/>
            <person name="Wang H."/>
            <person name="Cheng W."/>
            <person name="Wang J."/>
            <person name="Ma M."/>
            <person name="Hu H."/>
            <person name="Song Z."/>
            <person name="Ma H."/>
            <person name="Fan Y."/>
            <person name="Du C."/>
            <person name="Xu J."/>
        </authorList>
    </citation>
    <scope>NUCLEOTIDE SEQUENCE</scope>
    <source>
        <strain evidence="2">CZ1</strain>
    </source>
</reference>
<evidence type="ECO:0000256" key="1">
    <source>
        <dbReference type="ARBA" id="ARBA00022729"/>
    </source>
</evidence>
<dbReference type="PANTHER" id="PTHR46580:SF2">
    <property type="entry name" value="MAM DOMAIN-CONTAINING PROTEIN"/>
    <property type="match status" value="1"/>
</dbReference>
<proteinExistence type="predicted"/>
<name>A0AA97AN63_LEPBY</name>
<dbReference type="InterPro" id="IPR013517">
    <property type="entry name" value="FG-GAP"/>
</dbReference>
<dbReference type="EMBL" id="CP130144">
    <property type="protein sequence ID" value="WNZ43764.1"/>
    <property type="molecule type" value="Genomic_DNA"/>
</dbReference>
<dbReference type="SUPFAM" id="SSF69318">
    <property type="entry name" value="Integrin alpha N-terminal domain"/>
    <property type="match status" value="1"/>
</dbReference>
<reference evidence="2" key="2">
    <citation type="submission" date="2023-07" db="EMBL/GenBank/DDBJ databases">
        <authorList>
            <person name="Bai X.-H."/>
            <person name="Wang H.-H."/>
            <person name="Wang J."/>
            <person name="Ma M.-Y."/>
            <person name="Hu H.-H."/>
            <person name="Song Z.-L."/>
            <person name="Ma H.-G."/>
            <person name="Fan Y."/>
            <person name="Du C.-Y."/>
            <person name="Xu J.-C."/>
        </authorList>
    </citation>
    <scope>NUCLEOTIDE SEQUENCE</scope>
    <source>
        <strain evidence="2">CZ1</strain>
    </source>
</reference>
<dbReference type="PANTHER" id="PTHR46580">
    <property type="entry name" value="SENSOR KINASE-RELATED"/>
    <property type="match status" value="1"/>
</dbReference>
<dbReference type="AlphaFoldDB" id="A0AA97AN63"/>
<organism evidence="2">
    <name type="scientific">Leptolyngbya boryana CZ1</name>
    <dbReference type="NCBI Taxonomy" id="3060204"/>
    <lineage>
        <taxon>Bacteria</taxon>
        <taxon>Bacillati</taxon>
        <taxon>Cyanobacteriota</taxon>
        <taxon>Cyanophyceae</taxon>
        <taxon>Leptolyngbyales</taxon>
        <taxon>Leptolyngbyaceae</taxon>
        <taxon>Leptolyngbya group</taxon>
        <taxon>Leptolyngbya</taxon>
    </lineage>
</organism>
<sequence length="183" mass="20152">MNSSSISLDWQIRQVGDLDGDRKSDLVWTNSTTGEAAIWLMEGSTMRSGQIIAAGLGLQLTYSGDLDGDGKTDLVWRNPTNGDVLLWLMDGLTRRSAQTFQVGTAWQVQTVADVNGDNRADLIWRSVSSNEAAVWIMNGTTVTQADFLPTVSGAWTGGVRRGRLYQISKFRLQIVPLEWMLAL</sequence>
<protein>
    <submittedName>
        <fullName evidence="2">VCBS repeat-containing protein</fullName>
    </submittedName>
</protein>
<keyword evidence="1" id="KW-0732">Signal</keyword>
<accession>A0AA97AN63</accession>
<dbReference type="RefSeq" id="WP_316425931.1">
    <property type="nucleotide sequence ID" value="NZ_CP130144.1"/>
</dbReference>
<dbReference type="InterPro" id="IPR028994">
    <property type="entry name" value="Integrin_alpha_N"/>
</dbReference>
<evidence type="ECO:0000313" key="2">
    <source>
        <dbReference type="EMBL" id="WNZ43764.1"/>
    </source>
</evidence>
<gene>
    <name evidence="2" type="ORF">Q2T42_18140</name>
</gene>
<dbReference type="Gene3D" id="2.130.10.130">
    <property type="entry name" value="Integrin alpha, N-terminal"/>
    <property type="match status" value="1"/>
</dbReference>
<dbReference type="Pfam" id="PF13517">
    <property type="entry name" value="FG-GAP_3"/>
    <property type="match status" value="1"/>
</dbReference>